<dbReference type="Proteomes" id="UP001472677">
    <property type="component" value="Unassembled WGS sequence"/>
</dbReference>
<organism evidence="2 3">
    <name type="scientific">Hibiscus sabdariffa</name>
    <name type="common">roselle</name>
    <dbReference type="NCBI Taxonomy" id="183260"/>
    <lineage>
        <taxon>Eukaryota</taxon>
        <taxon>Viridiplantae</taxon>
        <taxon>Streptophyta</taxon>
        <taxon>Embryophyta</taxon>
        <taxon>Tracheophyta</taxon>
        <taxon>Spermatophyta</taxon>
        <taxon>Magnoliopsida</taxon>
        <taxon>eudicotyledons</taxon>
        <taxon>Gunneridae</taxon>
        <taxon>Pentapetalae</taxon>
        <taxon>rosids</taxon>
        <taxon>malvids</taxon>
        <taxon>Malvales</taxon>
        <taxon>Malvaceae</taxon>
        <taxon>Malvoideae</taxon>
        <taxon>Hibiscus</taxon>
    </lineage>
</organism>
<feature type="compositionally biased region" description="Polar residues" evidence="1">
    <location>
        <begin position="44"/>
        <end position="53"/>
    </location>
</feature>
<reference evidence="2 3" key="1">
    <citation type="journal article" date="2024" name="G3 (Bethesda)">
        <title>Genome assembly of Hibiscus sabdariffa L. provides insights into metabolisms of medicinal natural products.</title>
        <authorList>
            <person name="Kim T."/>
        </authorList>
    </citation>
    <scope>NUCLEOTIDE SEQUENCE [LARGE SCALE GENOMIC DNA]</scope>
    <source>
        <strain evidence="2">TK-2024</strain>
        <tissue evidence="2">Old leaves</tissue>
    </source>
</reference>
<keyword evidence="3" id="KW-1185">Reference proteome</keyword>
<feature type="compositionally biased region" description="Polar residues" evidence="1">
    <location>
        <begin position="20"/>
        <end position="33"/>
    </location>
</feature>
<sequence length="191" mass="20479">MASTDVNNSSENVNVVNTTQETPLPTNDAVTATSSSRQSVSSPHILNTRDTTTQTYDYNTSQVTQTGHTGYNYNNRGLPYNTVYCCNALPSVGPVTGSSQMLQPSQHLVQPQSQVMYASSSIPQHVLQSQSPMVHASNAPSLSSAAAIPSVPYYPMSSVTQVAHPQFAAVPAQLQPQVHLTTTEIVDDNAW</sequence>
<accession>A0ABR1Z7Z5</accession>
<dbReference type="EMBL" id="JBBPBM010002611">
    <property type="protein sequence ID" value="KAK8476024.1"/>
    <property type="molecule type" value="Genomic_DNA"/>
</dbReference>
<evidence type="ECO:0000313" key="3">
    <source>
        <dbReference type="Proteomes" id="UP001472677"/>
    </source>
</evidence>
<protein>
    <submittedName>
        <fullName evidence="2">Uncharacterized protein</fullName>
    </submittedName>
</protein>
<comment type="caution">
    <text evidence="2">The sequence shown here is derived from an EMBL/GenBank/DDBJ whole genome shotgun (WGS) entry which is preliminary data.</text>
</comment>
<evidence type="ECO:0000256" key="1">
    <source>
        <dbReference type="SAM" id="MobiDB-lite"/>
    </source>
</evidence>
<proteinExistence type="predicted"/>
<name>A0ABR1Z7Z5_9ROSI</name>
<evidence type="ECO:0000313" key="2">
    <source>
        <dbReference type="EMBL" id="KAK8476024.1"/>
    </source>
</evidence>
<feature type="compositionally biased region" description="Low complexity" evidence="1">
    <location>
        <begin position="1"/>
        <end position="19"/>
    </location>
</feature>
<gene>
    <name evidence="2" type="ORF">V6N12_042654</name>
</gene>
<feature type="region of interest" description="Disordered" evidence="1">
    <location>
        <begin position="1"/>
        <end position="53"/>
    </location>
</feature>